<dbReference type="Pfam" id="PF01514">
    <property type="entry name" value="YscJ_FliF"/>
    <property type="match status" value="1"/>
</dbReference>
<evidence type="ECO:0000256" key="5">
    <source>
        <dbReference type="ARBA" id="ARBA00023139"/>
    </source>
</evidence>
<evidence type="ECO:0000256" key="4">
    <source>
        <dbReference type="ARBA" id="ARBA00023136"/>
    </source>
</evidence>
<organism evidence="11 12">
    <name type="scientific">Parasphingorhabdus litoris</name>
    <dbReference type="NCBI Taxonomy" id="394733"/>
    <lineage>
        <taxon>Bacteria</taxon>
        <taxon>Pseudomonadati</taxon>
        <taxon>Pseudomonadota</taxon>
        <taxon>Alphaproteobacteria</taxon>
        <taxon>Sphingomonadales</taxon>
        <taxon>Sphingomonadaceae</taxon>
        <taxon>Parasphingorhabdus</taxon>
    </lineage>
</organism>
<keyword evidence="8" id="KW-1133">Transmembrane helix</keyword>
<dbReference type="EMBL" id="BAAAEM010000003">
    <property type="protein sequence ID" value="GAA0480647.1"/>
    <property type="molecule type" value="Genomic_DNA"/>
</dbReference>
<proteinExistence type="inferred from homology"/>
<evidence type="ECO:0000259" key="10">
    <source>
        <dbReference type="Pfam" id="PF01514"/>
    </source>
</evidence>
<evidence type="ECO:0000256" key="6">
    <source>
        <dbReference type="ARBA" id="ARBA00023237"/>
    </source>
</evidence>
<accession>A0ABN1ANI5</accession>
<keyword evidence="12" id="KW-1185">Reference proteome</keyword>
<dbReference type="RefSeq" id="WP_229953602.1">
    <property type="nucleotide sequence ID" value="NZ_BAAAEM010000003.1"/>
</dbReference>
<feature type="signal peptide" evidence="8">
    <location>
        <begin position="1"/>
        <end position="25"/>
    </location>
</feature>
<comment type="subcellular location">
    <subcellularLocation>
        <location evidence="1">Cell outer membrane</location>
        <topology evidence="1">Lipid-anchor</topology>
    </subcellularLocation>
</comment>
<feature type="region of interest" description="Disordered" evidence="9">
    <location>
        <begin position="241"/>
        <end position="262"/>
    </location>
</feature>
<dbReference type="Gene3D" id="3.30.70.1530">
    <property type="entry name" value="Hypothetical protein rpa1041"/>
    <property type="match status" value="1"/>
</dbReference>
<comment type="caution">
    <text evidence="11">The sequence shown here is derived from an EMBL/GenBank/DDBJ whole genome shotgun (WGS) entry which is preliminary data.</text>
</comment>
<dbReference type="PRINTS" id="PR01338">
    <property type="entry name" value="TYPE3OMKPROT"/>
</dbReference>
<keyword evidence="8" id="KW-0812">Transmembrane</keyword>
<dbReference type="InterPro" id="IPR003282">
    <property type="entry name" value="T3SS_SctJ"/>
</dbReference>
<keyword evidence="4 8" id="KW-0472">Membrane</keyword>
<evidence type="ECO:0000313" key="11">
    <source>
        <dbReference type="EMBL" id="GAA0480647.1"/>
    </source>
</evidence>
<dbReference type="PANTHER" id="PTHR30046">
    <property type="entry name" value="FLAGELLAR M-RING PROTEIN"/>
    <property type="match status" value="1"/>
</dbReference>
<evidence type="ECO:0000256" key="1">
    <source>
        <dbReference type="ARBA" id="ARBA00004459"/>
    </source>
</evidence>
<dbReference type="InterPro" id="IPR043427">
    <property type="entry name" value="YscJ/FliF"/>
</dbReference>
<keyword evidence="5 8" id="KW-0564">Palmitate</keyword>
<keyword evidence="6 8" id="KW-0998">Cell outer membrane</keyword>
<gene>
    <name evidence="11" type="primary">sctJ</name>
    <name evidence="11" type="ORF">GCM10009096_23400</name>
</gene>
<evidence type="ECO:0000256" key="7">
    <source>
        <dbReference type="ARBA" id="ARBA00023288"/>
    </source>
</evidence>
<dbReference type="InterPro" id="IPR006182">
    <property type="entry name" value="FliF_N_dom"/>
</dbReference>
<evidence type="ECO:0000256" key="2">
    <source>
        <dbReference type="ARBA" id="ARBA00009509"/>
    </source>
</evidence>
<reference evidence="11 12" key="1">
    <citation type="journal article" date="2019" name="Int. J. Syst. Evol. Microbiol.">
        <title>The Global Catalogue of Microorganisms (GCM) 10K type strain sequencing project: providing services to taxonomists for standard genome sequencing and annotation.</title>
        <authorList>
            <consortium name="The Broad Institute Genomics Platform"/>
            <consortium name="The Broad Institute Genome Sequencing Center for Infectious Disease"/>
            <person name="Wu L."/>
            <person name="Ma J."/>
        </authorList>
    </citation>
    <scope>NUCLEOTIDE SEQUENCE [LARGE SCALE GENOMIC DNA]</scope>
    <source>
        <strain evidence="11 12">JCM 14162</strain>
    </source>
</reference>
<comment type="similarity">
    <text evidence="2 8">Belongs to the YscJ lipoprotein family.</text>
</comment>
<feature type="chain" id="PRO_5044984626" description="Lipoprotein" evidence="8">
    <location>
        <begin position="26"/>
        <end position="262"/>
    </location>
</feature>
<evidence type="ECO:0000313" key="12">
    <source>
        <dbReference type="Proteomes" id="UP001500713"/>
    </source>
</evidence>
<keyword evidence="7 8" id="KW-0449">Lipoprotein</keyword>
<dbReference type="PROSITE" id="PS51257">
    <property type="entry name" value="PROKAR_LIPOPROTEIN"/>
    <property type="match status" value="1"/>
</dbReference>
<keyword evidence="3 8" id="KW-0732">Signal</keyword>
<feature type="domain" description="Flagellar M-ring N-terminal" evidence="10">
    <location>
        <begin position="25"/>
        <end position="196"/>
    </location>
</feature>
<protein>
    <recommendedName>
        <fullName evidence="8">Lipoprotein</fullName>
    </recommendedName>
</protein>
<dbReference type="Gene3D" id="3.30.300.30">
    <property type="match status" value="1"/>
</dbReference>
<evidence type="ECO:0000256" key="9">
    <source>
        <dbReference type="SAM" id="MobiDB-lite"/>
    </source>
</evidence>
<dbReference type="NCBIfam" id="TIGR02544">
    <property type="entry name" value="III_secr_YscJ"/>
    <property type="match status" value="1"/>
</dbReference>
<dbReference type="PANTHER" id="PTHR30046:SF2">
    <property type="entry name" value="YOP PROTEINS TRANSLOCATION LIPOPROTEIN J"/>
    <property type="match status" value="1"/>
</dbReference>
<feature type="transmembrane region" description="Helical" evidence="8">
    <location>
        <begin position="212"/>
        <end position="233"/>
    </location>
</feature>
<dbReference type="Proteomes" id="UP001500713">
    <property type="component" value="Unassembled WGS sequence"/>
</dbReference>
<dbReference type="InterPro" id="IPR045851">
    <property type="entry name" value="AMP-bd_C_sf"/>
</dbReference>
<sequence length="262" mass="28903">MIKPVWGFAKWIVALALAVSLSACSEQELHRDLSENQANEVVAVLSESGISASKQAMEDNVWSVSVTQDDFARSVQLLRANGLPRETYDTLGSVFKKEGFTSSPLEERARLIYGLSQELSRTISEIDGVVQSRVHLTLPEPDPLSREVKPSSASVFIKYRPGFDLDNQTSSVKSLVANSIEGLTYEKVSVVMVPGKPIARPVEASWSPRFGWLRWIAILGAVGLTLFAAWQFVKTRRRGSARDLSSDQDPMTGKAYASNKRN</sequence>
<evidence type="ECO:0000256" key="8">
    <source>
        <dbReference type="RuleBase" id="RU364102"/>
    </source>
</evidence>
<evidence type="ECO:0000256" key="3">
    <source>
        <dbReference type="ARBA" id="ARBA00022729"/>
    </source>
</evidence>
<name>A0ABN1ANI5_9SPHN</name>